<dbReference type="PROSITE" id="PS50042">
    <property type="entry name" value="CNMP_BINDING_3"/>
    <property type="match status" value="1"/>
</dbReference>
<keyword evidence="1" id="KW-0805">Transcription regulation</keyword>
<dbReference type="Proteomes" id="UP001059617">
    <property type="component" value="Chromosome"/>
</dbReference>
<dbReference type="SMART" id="SM00419">
    <property type="entry name" value="HTH_CRP"/>
    <property type="match status" value="1"/>
</dbReference>
<evidence type="ECO:0000256" key="3">
    <source>
        <dbReference type="ARBA" id="ARBA00023163"/>
    </source>
</evidence>
<feature type="domain" description="Cyclic nucleotide-binding" evidence="4">
    <location>
        <begin position="18"/>
        <end position="121"/>
    </location>
</feature>
<dbReference type="InterPro" id="IPR014710">
    <property type="entry name" value="RmlC-like_jellyroll"/>
</dbReference>
<evidence type="ECO:0000313" key="6">
    <source>
        <dbReference type="EMBL" id="UWP79009.1"/>
    </source>
</evidence>
<keyword evidence="7" id="KW-1185">Reference proteome</keyword>
<keyword evidence="3" id="KW-0804">Transcription</keyword>
<accession>A0ABY5VPI0</accession>
<proteinExistence type="predicted"/>
<dbReference type="PROSITE" id="PS51063">
    <property type="entry name" value="HTH_CRP_2"/>
    <property type="match status" value="1"/>
</dbReference>
<protein>
    <submittedName>
        <fullName evidence="6">Crp/Fnr family transcriptional regulator</fullName>
    </submittedName>
</protein>
<dbReference type="PANTHER" id="PTHR24567:SF68">
    <property type="entry name" value="DNA-BINDING TRANSCRIPTIONAL DUAL REGULATOR CRP"/>
    <property type="match status" value="1"/>
</dbReference>
<dbReference type="SMART" id="SM00100">
    <property type="entry name" value="cNMP"/>
    <property type="match status" value="1"/>
</dbReference>
<evidence type="ECO:0000313" key="7">
    <source>
        <dbReference type="Proteomes" id="UP001059617"/>
    </source>
</evidence>
<dbReference type="SUPFAM" id="SSF46785">
    <property type="entry name" value="Winged helix' DNA-binding domain"/>
    <property type="match status" value="1"/>
</dbReference>
<dbReference type="Gene3D" id="1.10.10.10">
    <property type="entry name" value="Winged helix-like DNA-binding domain superfamily/Winged helix DNA-binding domain"/>
    <property type="match status" value="1"/>
</dbReference>
<evidence type="ECO:0000256" key="2">
    <source>
        <dbReference type="ARBA" id="ARBA00023125"/>
    </source>
</evidence>
<evidence type="ECO:0000256" key="1">
    <source>
        <dbReference type="ARBA" id="ARBA00023015"/>
    </source>
</evidence>
<dbReference type="Pfam" id="PF13545">
    <property type="entry name" value="HTH_Crp_2"/>
    <property type="match status" value="1"/>
</dbReference>
<dbReference type="Pfam" id="PF00027">
    <property type="entry name" value="cNMP_binding"/>
    <property type="match status" value="1"/>
</dbReference>
<name>A0ABY5VPI0_9ACTN</name>
<dbReference type="Gene3D" id="2.60.120.10">
    <property type="entry name" value="Jelly Rolls"/>
    <property type="match status" value="1"/>
</dbReference>
<dbReference type="InterPro" id="IPR012318">
    <property type="entry name" value="HTH_CRP"/>
</dbReference>
<reference evidence="6" key="1">
    <citation type="submission" date="2021-04" db="EMBL/GenBank/DDBJ databases">
        <authorList>
            <person name="Hartkoorn R.C."/>
            <person name="Beaudoing E."/>
            <person name="Hot D."/>
        </authorList>
    </citation>
    <scope>NUCLEOTIDE SEQUENCE</scope>
    <source>
        <strain evidence="6">NRRL B-16292</strain>
    </source>
</reference>
<dbReference type="CDD" id="cd00038">
    <property type="entry name" value="CAP_ED"/>
    <property type="match status" value="1"/>
</dbReference>
<evidence type="ECO:0000259" key="5">
    <source>
        <dbReference type="PROSITE" id="PS51063"/>
    </source>
</evidence>
<feature type="domain" description="HTH crp-type" evidence="5">
    <location>
        <begin position="152"/>
        <end position="225"/>
    </location>
</feature>
<keyword evidence="2" id="KW-0238">DNA-binding</keyword>
<dbReference type="InterPro" id="IPR018490">
    <property type="entry name" value="cNMP-bd_dom_sf"/>
</dbReference>
<dbReference type="EMBL" id="CP073720">
    <property type="protein sequence ID" value="UWP79009.1"/>
    <property type="molecule type" value="Genomic_DNA"/>
</dbReference>
<dbReference type="InterPro" id="IPR036390">
    <property type="entry name" value="WH_DNA-bd_sf"/>
</dbReference>
<evidence type="ECO:0000259" key="4">
    <source>
        <dbReference type="PROSITE" id="PS50042"/>
    </source>
</evidence>
<sequence>MVEGPGRAGVPRWPQAGLLGELRDDDRAAFLALGTVRRHVRGTTLIHEGAGGTDVHLLLKGCVKVLGDTSTGHTTLLAVRVPGDVVGELAALDGRPRSATVVAAVDTVTRVIDAGTLTAFITARPSVNAVLQRSITTKLRQATRFRVDLGGAPVLIRLARVLYQLSLGYGRAHPDGLLVDVPLSQPEIAALAGASEPSVQRALAELRRTAVVRTGYRRIVVRDLDRLKVLAVDQPPDH</sequence>
<dbReference type="SUPFAM" id="SSF51206">
    <property type="entry name" value="cAMP-binding domain-like"/>
    <property type="match status" value="1"/>
</dbReference>
<dbReference type="InterPro" id="IPR050397">
    <property type="entry name" value="Env_Response_Regulators"/>
</dbReference>
<reference evidence="6" key="2">
    <citation type="submission" date="2022-09" db="EMBL/GenBank/DDBJ databases">
        <title>Biosynthetic gene clusters of Dactylosporangioum fulvum.</title>
        <authorList>
            <person name="Caradec T."/>
        </authorList>
    </citation>
    <scope>NUCLEOTIDE SEQUENCE</scope>
    <source>
        <strain evidence="6">NRRL B-16292</strain>
    </source>
</reference>
<dbReference type="PANTHER" id="PTHR24567">
    <property type="entry name" value="CRP FAMILY TRANSCRIPTIONAL REGULATORY PROTEIN"/>
    <property type="match status" value="1"/>
</dbReference>
<dbReference type="InterPro" id="IPR036388">
    <property type="entry name" value="WH-like_DNA-bd_sf"/>
</dbReference>
<gene>
    <name evidence="6" type="ORF">Dfulv_28000</name>
</gene>
<organism evidence="6 7">
    <name type="scientific">Dactylosporangium fulvum</name>
    <dbReference type="NCBI Taxonomy" id="53359"/>
    <lineage>
        <taxon>Bacteria</taxon>
        <taxon>Bacillati</taxon>
        <taxon>Actinomycetota</taxon>
        <taxon>Actinomycetes</taxon>
        <taxon>Micromonosporales</taxon>
        <taxon>Micromonosporaceae</taxon>
        <taxon>Dactylosporangium</taxon>
    </lineage>
</organism>
<dbReference type="InterPro" id="IPR000595">
    <property type="entry name" value="cNMP-bd_dom"/>
</dbReference>
<dbReference type="RefSeq" id="WP_259856484.1">
    <property type="nucleotide sequence ID" value="NZ_BAAAST010000163.1"/>
</dbReference>